<reference evidence="2 3" key="1">
    <citation type="journal article" date="2024" name="Commun. Biol.">
        <title>Comparative genomic analysis of thermophilic fungi reveals convergent evolutionary adaptations and gene losses.</title>
        <authorList>
            <person name="Steindorff A.S."/>
            <person name="Aguilar-Pontes M.V."/>
            <person name="Robinson A.J."/>
            <person name="Andreopoulos B."/>
            <person name="LaButti K."/>
            <person name="Kuo A."/>
            <person name="Mondo S."/>
            <person name="Riley R."/>
            <person name="Otillar R."/>
            <person name="Haridas S."/>
            <person name="Lipzen A."/>
            <person name="Grimwood J."/>
            <person name="Schmutz J."/>
            <person name="Clum A."/>
            <person name="Reid I.D."/>
            <person name="Moisan M.C."/>
            <person name="Butler G."/>
            <person name="Nguyen T.T.M."/>
            <person name="Dewar K."/>
            <person name="Conant G."/>
            <person name="Drula E."/>
            <person name="Henrissat B."/>
            <person name="Hansel C."/>
            <person name="Singer S."/>
            <person name="Hutchinson M.I."/>
            <person name="de Vries R.P."/>
            <person name="Natvig D.O."/>
            <person name="Powell A.J."/>
            <person name="Tsang A."/>
            <person name="Grigoriev I.V."/>
        </authorList>
    </citation>
    <scope>NUCLEOTIDE SEQUENCE [LARGE SCALE GENOMIC DNA]</scope>
    <source>
        <strain evidence="2 3">CBS 620.91</strain>
    </source>
</reference>
<gene>
    <name evidence="2" type="ORF">VTJ49DRAFT_3008</name>
</gene>
<evidence type="ECO:0000313" key="3">
    <source>
        <dbReference type="Proteomes" id="UP001583172"/>
    </source>
</evidence>
<dbReference type="EMBL" id="JAZGSY010000236">
    <property type="protein sequence ID" value="KAL1838129.1"/>
    <property type="molecule type" value="Genomic_DNA"/>
</dbReference>
<proteinExistence type="predicted"/>
<dbReference type="InterPro" id="IPR025975">
    <property type="entry name" value="Polysacc_lyase"/>
</dbReference>
<organism evidence="2 3">
    <name type="scientific">Humicola insolens</name>
    <name type="common">Soft-rot fungus</name>
    <dbReference type="NCBI Taxonomy" id="85995"/>
    <lineage>
        <taxon>Eukaryota</taxon>
        <taxon>Fungi</taxon>
        <taxon>Dikarya</taxon>
        <taxon>Ascomycota</taxon>
        <taxon>Pezizomycotina</taxon>
        <taxon>Sordariomycetes</taxon>
        <taxon>Sordariomycetidae</taxon>
        <taxon>Sordariales</taxon>
        <taxon>Chaetomiaceae</taxon>
        <taxon>Mycothermus</taxon>
    </lineage>
</organism>
<evidence type="ECO:0000256" key="1">
    <source>
        <dbReference type="SAM" id="SignalP"/>
    </source>
</evidence>
<keyword evidence="3" id="KW-1185">Reference proteome</keyword>
<name>A0ABR3V8P7_HUMIN</name>
<protein>
    <recommendedName>
        <fullName evidence="4">Polysaccharide lyase</fullName>
    </recommendedName>
</protein>
<keyword evidence="1" id="KW-0732">Signal</keyword>
<dbReference type="Pfam" id="PF14099">
    <property type="entry name" value="Polysacc_lyase"/>
    <property type="match status" value="1"/>
</dbReference>
<accession>A0ABR3V8P7</accession>
<dbReference type="Gene3D" id="2.60.120.200">
    <property type="match status" value="1"/>
</dbReference>
<dbReference type="Proteomes" id="UP001583172">
    <property type="component" value="Unassembled WGS sequence"/>
</dbReference>
<feature type="signal peptide" evidence="1">
    <location>
        <begin position="1"/>
        <end position="18"/>
    </location>
</feature>
<evidence type="ECO:0000313" key="2">
    <source>
        <dbReference type="EMBL" id="KAL1838129.1"/>
    </source>
</evidence>
<comment type="caution">
    <text evidence="2">The sequence shown here is derived from an EMBL/GenBank/DDBJ whole genome shotgun (WGS) entry which is preliminary data.</text>
</comment>
<sequence>MTVSALLVTLAALAFTNAGVIFQNEGTIEGWSATQVEHKGYLRQVDNVYFDKPPALAMGQVFDPNYPGRYHSELRYNAGYGLGDTRYYGFAFQLHPEWNFSPPISYNLAQFISPFPKCDSYMPTTMVWLRGSKLFTRTKFGSVCDQKLDTFSLDVEVTAGEWHTIIIGASWQANTTGFLQLWFDGKPVLDKQDIPTTVAETEQFQFRVGLYANGWYDDKSQRPLDGTYEVFYDKIAIATTKDEADPGKQC</sequence>
<evidence type="ECO:0008006" key="4">
    <source>
        <dbReference type="Google" id="ProtNLM"/>
    </source>
</evidence>
<feature type="chain" id="PRO_5046932889" description="Polysaccharide lyase" evidence="1">
    <location>
        <begin position="19"/>
        <end position="250"/>
    </location>
</feature>